<feature type="transmembrane region" description="Helical" evidence="1">
    <location>
        <begin position="71"/>
        <end position="98"/>
    </location>
</feature>
<proteinExistence type="predicted"/>
<feature type="transmembrane region" description="Helical" evidence="1">
    <location>
        <begin position="229"/>
        <end position="247"/>
    </location>
</feature>
<dbReference type="AlphaFoldDB" id="A0A8J4DMU3"/>
<keyword evidence="1" id="KW-0812">Transmembrane</keyword>
<reference evidence="3" key="1">
    <citation type="submission" date="2021-01" db="EMBL/GenBank/DDBJ databases">
        <title>Whole genome shotgun sequence of Virgisporangium aliadipatigenens NBRC 105644.</title>
        <authorList>
            <person name="Komaki H."/>
            <person name="Tamura T."/>
        </authorList>
    </citation>
    <scope>NUCLEOTIDE SEQUENCE</scope>
    <source>
        <strain evidence="3">NBRC 105644</strain>
    </source>
</reference>
<keyword evidence="1" id="KW-1133">Transmembrane helix</keyword>
<keyword evidence="1" id="KW-0472">Membrane</keyword>
<feature type="transmembrane region" description="Helical" evidence="1">
    <location>
        <begin position="104"/>
        <end position="121"/>
    </location>
</feature>
<feature type="transmembrane region" description="Helical" evidence="1">
    <location>
        <begin position="142"/>
        <end position="158"/>
    </location>
</feature>
<dbReference type="Pfam" id="PF02517">
    <property type="entry name" value="Rce1-like"/>
    <property type="match status" value="1"/>
</dbReference>
<evidence type="ECO:0000259" key="2">
    <source>
        <dbReference type="Pfam" id="PF02517"/>
    </source>
</evidence>
<accession>A0A8J4DMU3</accession>
<name>A0A8J4DMU3_9ACTN</name>
<dbReference type="GO" id="GO:0080120">
    <property type="term" value="P:CAAX-box protein maturation"/>
    <property type="evidence" value="ECO:0007669"/>
    <property type="project" value="UniProtKB-ARBA"/>
</dbReference>
<feature type="domain" description="CAAX prenyl protease 2/Lysostaphin resistance protein A-like" evidence="2">
    <location>
        <begin position="108"/>
        <end position="210"/>
    </location>
</feature>
<evidence type="ECO:0000313" key="4">
    <source>
        <dbReference type="Proteomes" id="UP000619260"/>
    </source>
</evidence>
<gene>
    <name evidence="3" type="ORF">Val02_10260</name>
</gene>
<dbReference type="Proteomes" id="UP000619260">
    <property type="component" value="Unassembled WGS sequence"/>
</dbReference>
<dbReference type="InterPro" id="IPR042150">
    <property type="entry name" value="MmRce1-like"/>
</dbReference>
<dbReference type="PANTHER" id="PTHR35797:SF1">
    <property type="entry name" value="PROTEASE"/>
    <property type="match status" value="1"/>
</dbReference>
<evidence type="ECO:0000313" key="3">
    <source>
        <dbReference type="EMBL" id="GIJ44140.1"/>
    </source>
</evidence>
<sequence>MVWFLVLAFGGAWPVWFVAYFGFGLSMADPLVQVPTAFTPALAAIVVRKWVTREGFADAGLRPRVRALWRWYVLALIAPAALTFATLGLAALLGFWSYERTSPWLLPGLMLLSVVLAPAYWGEEFGWTSYLRSRILPGRPGAAAWCTGLVWAVWHWPLPFVGYTHFDHPLWTIPLWTVSFVLQQVALSWLYRRSGSVWVPSLAHAGNNMVIGLVVGLLLVERGGVGEEAVILLTAAPLALACGLVWLRGRGGADAQTGDAVRAGRLARSRTLRRNPAGTSQTWRNVT</sequence>
<protein>
    <recommendedName>
        <fullName evidence="2">CAAX prenyl protease 2/Lysostaphin resistance protein A-like domain-containing protein</fullName>
    </recommendedName>
</protein>
<keyword evidence="4" id="KW-1185">Reference proteome</keyword>
<evidence type="ECO:0000256" key="1">
    <source>
        <dbReference type="SAM" id="Phobius"/>
    </source>
</evidence>
<dbReference type="EMBL" id="BOPF01000003">
    <property type="protein sequence ID" value="GIJ44140.1"/>
    <property type="molecule type" value="Genomic_DNA"/>
</dbReference>
<dbReference type="PANTHER" id="PTHR35797">
    <property type="entry name" value="PROTEASE-RELATED"/>
    <property type="match status" value="1"/>
</dbReference>
<dbReference type="InterPro" id="IPR003675">
    <property type="entry name" value="Rce1/LyrA-like_dom"/>
</dbReference>
<feature type="transmembrane region" description="Helical" evidence="1">
    <location>
        <begin position="30"/>
        <end position="51"/>
    </location>
</feature>
<feature type="transmembrane region" description="Helical" evidence="1">
    <location>
        <begin position="197"/>
        <end position="217"/>
    </location>
</feature>
<comment type="caution">
    <text evidence="3">The sequence shown here is derived from an EMBL/GenBank/DDBJ whole genome shotgun (WGS) entry which is preliminary data.</text>
</comment>
<organism evidence="3 4">
    <name type="scientific">Virgisporangium aliadipatigenens</name>
    <dbReference type="NCBI Taxonomy" id="741659"/>
    <lineage>
        <taxon>Bacteria</taxon>
        <taxon>Bacillati</taxon>
        <taxon>Actinomycetota</taxon>
        <taxon>Actinomycetes</taxon>
        <taxon>Micromonosporales</taxon>
        <taxon>Micromonosporaceae</taxon>
        <taxon>Virgisporangium</taxon>
    </lineage>
</organism>
<dbReference type="GO" id="GO:0004175">
    <property type="term" value="F:endopeptidase activity"/>
    <property type="evidence" value="ECO:0007669"/>
    <property type="project" value="UniProtKB-ARBA"/>
</dbReference>
<feature type="transmembrane region" description="Helical" evidence="1">
    <location>
        <begin position="170"/>
        <end position="190"/>
    </location>
</feature>